<keyword evidence="10 15" id="KW-0675">Receptor</keyword>
<keyword evidence="16" id="KW-1185">Reference proteome</keyword>
<feature type="transmembrane region" description="Helical" evidence="13">
    <location>
        <begin position="151"/>
        <end position="172"/>
    </location>
</feature>
<dbReference type="InterPro" id="IPR000276">
    <property type="entry name" value="GPCR_Rhodpsn"/>
</dbReference>
<evidence type="ECO:0000256" key="1">
    <source>
        <dbReference type="ARBA" id="ARBA00004651"/>
    </source>
</evidence>
<gene>
    <name evidence="15" type="ORF">AOXY_G8321</name>
</gene>
<name>A0AAD8DIB6_ACIOX</name>
<evidence type="ECO:0000313" key="16">
    <source>
        <dbReference type="Proteomes" id="UP001230051"/>
    </source>
</evidence>
<protein>
    <submittedName>
        <fullName evidence="15">Olfactory receptor 1509-like</fullName>
    </submittedName>
</protein>
<keyword evidence="6 13" id="KW-1133">Transmembrane helix</keyword>
<keyword evidence="9" id="KW-1015">Disulfide bond</keyword>
<dbReference type="InterPro" id="IPR052921">
    <property type="entry name" value="GPCR1_Superfamily_Member"/>
</dbReference>
<dbReference type="PANTHER" id="PTHR26451">
    <property type="entry name" value="G_PROTEIN_RECEP_F1_2 DOMAIN-CONTAINING PROTEIN"/>
    <property type="match status" value="1"/>
</dbReference>
<dbReference type="EMBL" id="JAGXEW010000007">
    <property type="protein sequence ID" value="KAK1169521.1"/>
    <property type="molecule type" value="Genomic_DNA"/>
</dbReference>
<accession>A0AAD8DIB6</accession>
<evidence type="ECO:0000256" key="8">
    <source>
        <dbReference type="ARBA" id="ARBA00023136"/>
    </source>
</evidence>
<feature type="transmembrane region" description="Helical" evidence="13">
    <location>
        <begin position="67"/>
        <end position="88"/>
    </location>
</feature>
<dbReference type="InterPro" id="IPR000725">
    <property type="entry name" value="Olfact_rcpt"/>
</dbReference>
<dbReference type="Gene3D" id="1.20.1070.10">
    <property type="entry name" value="Rhodopsin 7-helix transmembrane proteins"/>
    <property type="match status" value="1"/>
</dbReference>
<evidence type="ECO:0000256" key="13">
    <source>
        <dbReference type="SAM" id="Phobius"/>
    </source>
</evidence>
<dbReference type="FunFam" id="1.20.1070.10:FF:000024">
    <property type="entry name" value="Olfactory receptor"/>
    <property type="match status" value="1"/>
</dbReference>
<keyword evidence="4 13" id="KW-0812">Transmembrane</keyword>
<keyword evidence="11" id="KW-0325">Glycoprotein</keyword>
<evidence type="ECO:0000256" key="9">
    <source>
        <dbReference type="ARBA" id="ARBA00023157"/>
    </source>
</evidence>
<evidence type="ECO:0000256" key="12">
    <source>
        <dbReference type="ARBA" id="ARBA00023224"/>
    </source>
</evidence>
<dbReference type="PRINTS" id="PR00237">
    <property type="entry name" value="GPCRRHODOPSN"/>
</dbReference>
<evidence type="ECO:0000256" key="5">
    <source>
        <dbReference type="ARBA" id="ARBA00022725"/>
    </source>
</evidence>
<evidence type="ECO:0000256" key="3">
    <source>
        <dbReference type="ARBA" id="ARBA00022606"/>
    </source>
</evidence>
<dbReference type="GO" id="GO:0005886">
    <property type="term" value="C:plasma membrane"/>
    <property type="evidence" value="ECO:0007669"/>
    <property type="project" value="UniProtKB-SubCell"/>
</dbReference>
<evidence type="ECO:0000256" key="11">
    <source>
        <dbReference type="ARBA" id="ARBA00023180"/>
    </source>
</evidence>
<feature type="domain" description="G-protein coupled receptors family 1 profile" evidence="14">
    <location>
        <begin position="50"/>
        <end position="301"/>
    </location>
</feature>
<keyword evidence="5" id="KW-0552">Olfaction</keyword>
<keyword evidence="8 13" id="KW-0472">Membrane</keyword>
<dbReference type="GO" id="GO:0005549">
    <property type="term" value="F:odorant binding"/>
    <property type="evidence" value="ECO:0007669"/>
    <property type="project" value="TreeGrafter"/>
</dbReference>
<evidence type="ECO:0000256" key="7">
    <source>
        <dbReference type="ARBA" id="ARBA00023040"/>
    </source>
</evidence>
<proteinExistence type="predicted"/>
<comment type="subcellular location">
    <subcellularLocation>
        <location evidence="1">Cell membrane</location>
        <topology evidence="1">Multi-pass membrane protein</topology>
    </subcellularLocation>
</comment>
<feature type="transmembrane region" description="Helical" evidence="13">
    <location>
        <begin position="209"/>
        <end position="235"/>
    </location>
</feature>
<evidence type="ECO:0000256" key="6">
    <source>
        <dbReference type="ARBA" id="ARBA00022989"/>
    </source>
</evidence>
<dbReference type="PANTHER" id="PTHR26451:SF966">
    <property type="entry name" value="ODORANT RECEPTOR-RELATED"/>
    <property type="match status" value="1"/>
</dbReference>
<evidence type="ECO:0000256" key="2">
    <source>
        <dbReference type="ARBA" id="ARBA00022475"/>
    </source>
</evidence>
<keyword evidence="7" id="KW-0297">G-protein coupled receptor</keyword>
<evidence type="ECO:0000313" key="15">
    <source>
        <dbReference type="EMBL" id="KAK1169521.1"/>
    </source>
</evidence>
<dbReference type="SUPFAM" id="SSF81321">
    <property type="entry name" value="Family A G protein-coupled receptor-like"/>
    <property type="match status" value="1"/>
</dbReference>
<organism evidence="15 16">
    <name type="scientific">Acipenser oxyrinchus oxyrinchus</name>
    <dbReference type="NCBI Taxonomy" id="40147"/>
    <lineage>
        <taxon>Eukaryota</taxon>
        <taxon>Metazoa</taxon>
        <taxon>Chordata</taxon>
        <taxon>Craniata</taxon>
        <taxon>Vertebrata</taxon>
        <taxon>Euteleostomi</taxon>
        <taxon>Actinopterygii</taxon>
        <taxon>Chondrostei</taxon>
        <taxon>Acipenseriformes</taxon>
        <taxon>Acipenseridae</taxon>
        <taxon>Acipenser</taxon>
    </lineage>
</organism>
<evidence type="ECO:0000256" key="10">
    <source>
        <dbReference type="ARBA" id="ARBA00023170"/>
    </source>
</evidence>
<keyword evidence="3" id="KW-0716">Sensory transduction</keyword>
<dbReference type="InterPro" id="IPR017452">
    <property type="entry name" value="GPCR_Rhodpsn_7TM"/>
</dbReference>
<dbReference type="AlphaFoldDB" id="A0AAD8DIB6"/>
<sequence length="325" mass="37056">MDTQVGTTASVQNTTFVRPVGFYIRGFIALQHTDYYFIFLSIVYIATLLANFLIMSIIWFADSLHTPKYFAIFSLAVVDVSYSTALIPKSIDAFLFNARFVFYDTCLTQMFFVHYFSSMESFALSVLAYDRLIAICFPLRSNSLNSNTKMVLVIIVSWAIPFIVVTIMVALIPQLSFCKSTIINSYFCDHGPVFKNTCSDYSANWFMAAFYIVVLFFLPLAFIILSYVCIIFALLKIESAEGRRKAFKTCTSHLTLVAVFYTPLLVTYIIAWVNVTIDTDTRILNTSLSATIPPLLNPIIYTLKTEEIMEQIKKYFRNRTINIVS</sequence>
<keyword evidence="2" id="KW-1003">Cell membrane</keyword>
<dbReference type="Pfam" id="PF13853">
    <property type="entry name" value="7tm_4"/>
    <property type="match status" value="1"/>
</dbReference>
<evidence type="ECO:0000256" key="4">
    <source>
        <dbReference type="ARBA" id="ARBA00022692"/>
    </source>
</evidence>
<comment type="caution">
    <text evidence="15">The sequence shown here is derived from an EMBL/GenBank/DDBJ whole genome shotgun (WGS) entry which is preliminary data.</text>
</comment>
<dbReference type="GO" id="GO:0004930">
    <property type="term" value="F:G protein-coupled receptor activity"/>
    <property type="evidence" value="ECO:0007669"/>
    <property type="project" value="UniProtKB-KW"/>
</dbReference>
<keyword evidence="12" id="KW-0807">Transducer</keyword>
<reference evidence="15" key="1">
    <citation type="submission" date="2022-02" db="EMBL/GenBank/DDBJ databases">
        <title>Atlantic sturgeon de novo genome assembly.</title>
        <authorList>
            <person name="Stock M."/>
            <person name="Klopp C."/>
            <person name="Guiguen Y."/>
            <person name="Cabau C."/>
            <person name="Parinello H."/>
            <person name="Santidrian Yebra-Pimentel E."/>
            <person name="Kuhl H."/>
            <person name="Dirks R.P."/>
            <person name="Guessner J."/>
            <person name="Wuertz S."/>
            <person name="Du K."/>
            <person name="Schartl M."/>
        </authorList>
    </citation>
    <scope>NUCLEOTIDE SEQUENCE</scope>
    <source>
        <strain evidence="15">STURGEONOMICS-FGT-2020</strain>
        <tissue evidence="15">Whole blood</tissue>
    </source>
</reference>
<dbReference type="PRINTS" id="PR00245">
    <property type="entry name" value="OLFACTORYR"/>
</dbReference>
<feature type="transmembrane region" description="Helical" evidence="13">
    <location>
        <begin position="35"/>
        <end position="61"/>
    </location>
</feature>
<dbReference type="GO" id="GO:0004984">
    <property type="term" value="F:olfactory receptor activity"/>
    <property type="evidence" value="ECO:0007669"/>
    <property type="project" value="InterPro"/>
</dbReference>
<dbReference type="Proteomes" id="UP001230051">
    <property type="component" value="Unassembled WGS sequence"/>
</dbReference>
<feature type="transmembrane region" description="Helical" evidence="13">
    <location>
        <begin position="256"/>
        <end position="277"/>
    </location>
</feature>
<evidence type="ECO:0000259" key="14">
    <source>
        <dbReference type="PROSITE" id="PS50262"/>
    </source>
</evidence>
<dbReference type="PROSITE" id="PS50262">
    <property type="entry name" value="G_PROTEIN_RECEP_F1_2"/>
    <property type="match status" value="1"/>
</dbReference>